<accession>A0A7U2HZW9</accession>
<evidence type="ECO:0000256" key="1">
    <source>
        <dbReference type="SAM" id="SignalP"/>
    </source>
</evidence>
<name>A0A7U2HZW9_PHANO</name>
<dbReference type="EMBL" id="CP069026">
    <property type="protein sequence ID" value="QRC94227.1"/>
    <property type="molecule type" value="Genomic_DNA"/>
</dbReference>
<organism evidence="2 3">
    <name type="scientific">Phaeosphaeria nodorum (strain SN15 / ATCC MYA-4574 / FGSC 10173)</name>
    <name type="common">Glume blotch fungus</name>
    <name type="synonym">Parastagonospora nodorum</name>
    <dbReference type="NCBI Taxonomy" id="321614"/>
    <lineage>
        <taxon>Eukaryota</taxon>
        <taxon>Fungi</taxon>
        <taxon>Dikarya</taxon>
        <taxon>Ascomycota</taxon>
        <taxon>Pezizomycotina</taxon>
        <taxon>Dothideomycetes</taxon>
        <taxon>Pleosporomycetidae</taxon>
        <taxon>Pleosporales</taxon>
        <taxon>Pleosporineae</taxon>
        <taxon>Phaeosphaeriaceae</taxon>
        <taxon>Parastagonospora</taxon>
    </lineage>
</organism>
<dbReference type="Proteomes" id="UP000663193">
    <property type="component" value="Chromosome 4"/>
</dbReference>
<protein>
    <submittedName>
        <fullName evidence="2">Uncharacterized protein</fullName>
    </submittedName>
</protein>
<reference evidence="3" key="1">
    <citation type="journal article" date="2021" name="BMC Genomics">
        <title>Chromosome-level genome assembly and manually-curated proteome of model necrotroph Parastagonospora nodorum Sn15 reveals a genome-wide trove of candidate effector homologs, and redundancy of virulence-related functions within an accessory chromosome.</title>
        <authorList>
            <person name="Bertazzoni S."/>
            <person name="Jones D.A.B."/>
            <person name="Phan H.T."/>
            <person name="Tan K.-C."/>
            <person name="Hane J.K."/>
        </authorList>
    </citation>
    <scope>NUCLEOTIDE SEQUENCE [LARGE SCALE GENOMIC DNA]</scope>
    <source>
        <strain evidence="3">SN15 / ATCC MYA-4574 / FGSC 10173)</strain>
    </source>
</reference>
<keyword evidence="3" id="KW-1185">Reference proteome</keyword>
<keyword evidence="1" id="KW-0732">Signal</keyword>
<evidence type="ECO:0000313" key="2">
    <source>
        <dbReference type="EMBL" id="QRC94227.1"/>
    </source>
</evidence>
<gene>
    <name evidence="2" type="ORF">JI435_405420</name>
</gene>
<dbReference type="AlphaFoldDB" id="A0A7U2HZW9"/>
<proteinExistence type="predicted"/>
<dbReference type="VEuPathDB" id="FungiDB:JI435_405420"/>
<sequence length="134" mass="14298">MFATCFAIACWELLVEQIIFSLSPKTPPCSSGNVDSSWVMACPAGDTALDHTSCNRPPALRTSGSHLAQSFGSLALSVWPGCLFQDHTSPTHPIATFTRNEKCCSTSRSSENRKLSPASSIPDCVQPGPLNLVT</sequence>
<feature type="chain" id="PRO_5031063307" evidence="1">
    <location>
        <begin position="18"/>
        <end position="134"/>
    </location>
</feature>
<feature type="signal peptide" evidence="1">
    <location>
        <begin position="1"/>
        <end position="17"/>
    </location>
</feature>
<evidence type="ECO:0000313" key="3">
    <source>
        <dbReference type="Proteomes" id="UP000663193"/>
    </source>
</evidence>